<dbReference type="PANTHER" id="PTHR43343:SF3">
    <property type="entry name" value="PROTEASE DO-LIKE 8, CHLOROPLASTIC"/>
    <property type="match status" value="1"/>
</dbReference>
<dbReference type="InterPro" id="IPR001940">
    <property type="entry name" value="Peptidase_S1C"/>
</dbReference>
<dbReference type="PANTHER" id="PTHR43343">
    <property type="entry name" value="PEPTIDASE S12"/>
    <property type="match status" value="1"/>
</dbReference>
<dbReference type="InterPro" id="IPR001478">
    <property type="entry name" value="PDZ"/>
</dbReference>
<evidence type="ECO:0000313" key="11">
    <source>
        <dbReference type="Proteomes" id="UP000199245"/>
    </source>
</evidence>
<dbReference type="Gene3D" id="2.40.10.120">
    <property type="match status" value="1"/>
</dbReference>
<evidence type="ECO:0000256" key="8">
    <source>
        <dbReference type="SAM" id="SignalP"/>
    </source>
</evidence>
<feature type="domain" description="PDZ" evidence="9">
    <location>
        <begin position="255"/>
        <end position="353"/>
    </location>
</feature>
<feature type="binding site" evidence="7">
    <location>
        <begin position="215"/>
        <end position="217"/>
    </location>
    <ligand>
        <name>substrate</name>
    </ligand>
</feature>
<evidence type="ECO:0000256" key="3">
    <source>
        <dbReference type="ARBA" id="ARBA00022737"/>
    </source>
</evidence>
<dbReference type="InterPro" id="IPR051201">
    <property type="entry name" value="Chloro_Bact_Ser_Proteases"/>
</dbReference>
<gene>
    <name evidence="10" type="ORF">SAMN05216337_10709</name>
</gene>
<dbReference type="EMBL" id="FMZW01000070">
    <property type="protein sequence ID" value="SDF72565.1"/>
    <property type="molecule type" value="Genomic_DNA"/>
</dbReference>
<dbReference type="GO" id="GO:0004252">
    <property type="term" value="F:serine-type endopeptidase activity"/>
    <property type="evidence" value="ECO:0007669"/>
    <property type="project" value="InterPro"/>
</dbReference>
<dbReference type="Gene3D" id="2.30.42.10">
    <property type="match status" value="2"/>
</dbReference>
<dbReference type="InterPro" id="IPR009003">
    <property type="entry name" value="Peptidase_S1_PA"/>
</dbReference>
<sequence>MIRPVRFAAVSALCTLAFMGNLSAAAAQDRRVPSSQAELQLSYAPIVQRVQPAVVNVYAAKTVQNRNPFLDDPIFRRFFGVPGQQPEQMQRSLGSGVMVDGSGLVVTNNHVIEGADQVKVSLADKREYEAEIVLKDSRTDLAVLRLKDTNKEKFATLDFANSDQLQVGDVVLAIGNPFGVGQTVTHGIISALARTQVGITDYQFFIQTDAAINPGNSGGALVDMTGRLAGINTAIFSRSGGSQGIGFAIPANMVRVVVASAKSGGKNVKRPWLGARLQAVTPEIAETLGLKLPSGALVANVAPNSPAAKAGLKLSDLIVGIDGTPIDDPNAFDYRFATRPLGGNAEIEVQRAGKPVKLTIPLETAPDTNRDEIVLTARSPFQGARVANISPALADELHLDAGAEGVVVTDLAGDGTAANVGFQKGDIILAVNNEKIVRTSDLEKASKTGTRVWRITLVRGGQQINVTLGG</sequence>
<dbReference type="SUPFAM" id="SSF50494">
    <property type="entry name" value="Trypsin-like serine proteases"/>
    <property type="match status" value="1"/>
</dbReference>
<evidence type="ECO:0000256" key="4">
    <source>
        <dbReference type="ARBA" id="ARBA00022801"/>
    </source>
</evidence>
<feature type="signal peptide" evidence="8">
    <location>
        <begin position="1"/>
        <end position="26"/>
    </location>
</feature>
<evidence type="ECO:0000256" key="5">
    <source>
        <dbReference type="ARBA" id="ARBA00022825"/>
    </source>
</evidence>
<feature type="binding site" evidence="7">
    <location>
        <position position="140"/>
    </location>
    <ligand>
        <name>substrate</name>
    </ligand>
</feature>
<dbReference type="NCBIfam" id="TIGR02037">
    <property type="entry name" value="degP_htrA_DO"/>
    <property type="match status" value="1"/>
</dbReference>
<feature type="active site" description="Charge relay system" evidence="6">
    <location>
        <position position="140"/>
    </location>
</feature>
<evidence type="ECO:0000256" key="1">
    <source>
        <dbReference type="ARBA" id="ARBA00022670"/>
    </source>
</evidence>
<evidence type="ECO:0000256" key="6">
    <source>
        <dbReference type="PIRSR" id="PIRSR611782-1"/>
    </source>
</evidence>
<dbReference type="InterPro" id="IPR011782">
    <property type="entry name" value="Pept_S1C_Do"/>
</dbReference>
<dbReference type="Pfam" id="PF13365">
    <property type="entry name" value="Trypsin_2"/>
    <property type="match status" value="1"/>
</dbReference>
<name>A0A1G7NEM4_9BRAD</name>
<organism evidence="10 11">
    <name type="scientific">Bradyrhizobium brasilense</name>
    <dbReference type="NCBI Taxonomy" id="1419277"/>
    <lineage>
        <taxon>Bacteria</taxon>
        <taxon>Pseudomonadati</taxon>
        <taxon>Pseudomonadota</taxon>
        <taxon>Alphaproteobacteria</taxon>
        <taxon>Hyphomicrobiales</taxon>
        <taxon>Nitrobacteraceae</taxon>
        <taxon>Bradyrhizobium</taxon>
    </lineage>
</organism>
<feature type="active site" description="Charge relay system" evidence="6">
    <location>
        <position position="110"/>
    </location>
</feature>
<reference evidence="10 11" key="1">
    <citation type="submission" date="2016-10" db="EMBL/GenBank/DDBJ databases">
        <authorList>
            <person name="de Groot N.N."/>
        </authorList>
    </citation>
    <scope>NUCLEOTIDE SEQUENCE [LARGE SCALE GENOMIC DNA]</scope>
    <source>
        <strain evidence="10 11">R5</strain>
    </source>
</reference>
<dbReference type="Pfam" id="PF13180">
    <property type="entry name" value="PDZ_2"/>
    <property type="match status" value="2"/>
</dbReference>
<protein>
    <submittedName>
        <fullName evidence="10">Do/DeqQ family serine protease</fullName>
    </submittedName>
</protein>
<keyword evidence="2 8" id="KW-0732">Signal</keyword>
<accession>A0A1G7NEM4</accession>
<evidence type="ECO:0000313" key="10">
    <source>
        <dbReference type="EMBL" id="SDF72565.1"/>
    </source>
</evidence>
<proteinExistence type="predicted"/>
<dbReference type="SUPFAM" id="SSF50156">
    <property type="entry name" value="PDZ domain-like"/>
    <property type="match status" value="2"/>
</dbReference>
<dbReference type="AlphaFoldDB" id="A0A1G7NEM4"/>
<feature type="active site" description="Charge relay system" evidence="6">
    <location>
        <position position="217"/>
    </location>
</feature>
<keyword evidence="1 10" id="KW-0645">Protease</keyword>
<dbReference type="PROSITE" id="PS50106">
    <property type="entry name" value="PDZ"/>
    <property type="match status" value="2"/>
</dbReference>
<evidence type="ECO:0000256" key="2">
    <source>
        <dbReference type="ARBA" id="ARBA00022729"/>
    </source>
</evidence>
<evidence type="ECO:0000259" key="9">
    <source>
        <dbReference type="PROSITE" id="PS50106"/>
    </source>
</evidence>
<dbReference type="Proteomes" id="UP000199245">
    <property type="component" value="Unassembled WGS sequence"/>
</dbReference>
<keyword evidence="5" id="KW-0720">Serine protease</keyword>
<dbReference type="PRINTS" id="PR00834">
    <property type="entry name" value="PROTEASES2C"/>
</dbReference>
<evidence type="ECO:0000256" key="7">
    <source>
        <dbReference type="PIRSR" id="PIRSR611782-2"/>
    </source>
</evidence>
<dbReference type="GO" id="GO:0006508">
    <property type="term" value="P:proteolysis"/>
    <property type="evidence" value="ECO:0007669"/>
    <property type="project" value="UniProtKB-KW"/>
</dbReference>
<feature type="chain" id="PRO_5039552536" evidence="8">
    <location>
        <begin position="27"/>
        <end position="470"/>
    </location>
</feature>
<keyword evidence="3" id="KW-0677">Repeat</keyword>
<dbReference type="InterPro" id="IPR036034">
    <property type="entry name" value="PDZ_sf"/>
</dbReference>
<feature type="domain" description="PDZ" evidence="9">
    <location>
        <begin position="405"/>
        <end position="445"/>
    </location>
</feature>
<keyword evidence="4" id="KW-0378">Hydrolase</keyword>
<dbReference type="SMART" id="SM00228">
    <property type="entry name" value="PDZ"/>
    <property type="match status" value="2"/>
</dbReference>
<feature type="binding site" evidence="7">
    <location>
        <position position="110"/>
    </location>
    <ligand>
        <name>substrate</name>
    </ligand>
</feature>